<evidence type="ECO:0000313" key="1">
    <source>
        <dbReference type="EMBL" id="TDN55593.1"/>
    </source>
</evidence>
<reference evidence="1 2" key="1">
    <citation type="submission" date="2019-03" db="EMBL/GenBank/DDBJ databases">
        <title>Genomic analyses of the natural microbiome of Caenorhabditis elegans.</title>
        <authorList>
            <person name="Samuel B."/>
        </authorList>
    </citation>
    <scope>NUCLEOTIDE SEQUENCE [LARGE SCALE GENOMIC DNA]</scope>
    <source>
        <strain evidence="1 2">BIGb0156</strain>
    </source>
</reference>
<evidence type="ECO:0000313" key="2">
    <source>
        <dbReference type="Proteomes" id="UP000295530"/>
    </source>
</evidence>
<accession>A0A4R6EBT9</accession>
<protein>
    <submittedName>
        <fullName evidence="1">Uncharacterized protein</fullName>
    </submittedName>
</protein>
<dbReference type="AlphaFoldDB" id="A0A4R6EBT9"/>
<sequence>MMQMFKYPHGEGERRCRIDYDGPASGMCPTFSPLLTRLTPRLSRFATTTTSSQTWTRMGGLRYGD</sequence>
<dbReference type="EMBL" id="SNVX01000013">
    <property type="protein sequence ID" value="TDN55593.1"/>
    <property type="molecule type" value="Genomic_DNA"/>
</dbReference>
<name>A0A4R6EBT9_SCAGO</name>
<comment type="caution">
    <text evidence="1">The sequence shown here is derived from an EMBL/GenBank/DDBJ whole genome shotgun (WGS) entry which is preliminary data.</text>
</comment>
<gene>
    <name evidence="1" type="ORF">EC847_1136</name>
</gene>
<organism evidence="1 2">
    <name type="scientific">Scandinavium goeteborgense</name>
    <dbReference type="NCBI Taxonomy" id="1851514"/>
    <lineage>
        <taxon>Bacteria</taxon>
        <taxon>Pseudomonadati</taxon>
        <taxon>Pseudomonadota</taxon>
        <taxon>Gammaproteobacteria</taxon>
        <taxon>Enterobacterales</taxon>
        <taxon>Enterobacteriaceae</taxon>
        <taxon>Scandinavium</taxon>
    </lineage>
</organism>
<dbReference type="Proteomes" id="UP000295530">
    <property type="component" value="Unassembled WGS sequence"/>
</dbReference>
<keyword evidence="2" id="KW-1185">Reference proteome</keyword>
<proteinExistence type="predicted"/>